<evidence type="ECO:0000313" key="2">
    <source>
        <dbReference type="EMBL" id="KAK4130455.1"/>
    </source>
</evidence>
<reference evidence="2" key="2">
    <citation type="submission" date="2023-05" db="EMBL/GenBank/DDBJ databases">
        <authorList>
            <consortium name="Lawrence Berkeley National Laboratory"/>
            <person name="Steindorff A."/>
            <person name="Hensen N."/>
            <person name="Bonometti L."/>
            <person name="Westerberg I."/>
            <person name="Brannstrom I.O."/>
            <person name="Guillou S."/>
            <person name="Cros-Aarteil S."/>
            <person name="Calhoun S."/>
            <person name="Haridas S."/>
            <person name="Kuo A."/>
            <person name="Mondo S."/>
            <person name="Pangilinan J."/>
            <person name="Riley R."/>
            <person name="Labutti K."/>
            <person name="Andreopoulos B."/>
            <person name="Lipzen A."/>
            <person name="Chen C."/>
            <person name="Yanf M."/>
            <person name="Daum C."/>
            <person name="Ng V."/>
            <person name="Clum A."/>
            <person name="Ohm R."/>
            <person name="Martin F."/>
            <person name="Silar P."/>
            <person name="Natvig D."/>
            <person name="Lalanne C."/>
            <person name="Gautier V."/>
            <person name="Ament-Velasquez S.L."/>
            <person name="Kruys A."/>
            <person name="Hutchinson M.I."/>
            <person name="Powell A.J."/>
            <person name="Barry K."/>
            <person name="Miller A.N."/>
            <person name="Grigoriev I.V."/>
            <person name="Debuchy R."/>
            <person name="Gladieux P."/>
            <person name="Thoren M.H."/>
            <person name="Johannesson H."/>
        </authorList>
    </citation>
    <scope>NUCLEOTIDE SEQUENCE</scope>
    <source>
        <strain evidence="2">CBS 123565</strain>
    </source>
</reference>
<feature type="region of interest" description="Disordered" evidence="1">
    <location>
        <begin position="139"/>
        <end position="159"/>
    </location>
</feature>
<name>A0AAN6UCH8_9PEZI</name>
<evidence type="ECO:0000313" key="3">
    <source>
        <dbReference type="Proteomes" id="UP001304895"/>
    </source>
</evidence>
<sequence>MTGSRTLAHFRIFAHLIAGHAWRPSDLSKRGRSLAAGKCCSHWGDGKGARRCAYWCQSHCVQPLGTSLCSERNTNMNPTHHCRQVGGIWEGGIGDMGSRSGHTLHAGREAAAGVGARRAIKQAAHACRSRRRRLLIGTGVSPSAGHMERGTREASSNCA</sequence>
<dbReference type="Proteomes" id="UP001304895">
    <property type="component" value="Unassembled WGS sequence"/>
</dbReference>
<gene>
    <name evidence="2" type="ORF">BT67DRAFT_220327</name>
</gene>
<evidence type="ECO:0000256" key="1">
    <source>
        <dbReference type="SAM" id="MobiDB-lite"/>
    </source>
</evidence>
<protein>
    <submittedName>
        <fullName evidence="2">Uncharacterized protein</fullName>
    </submittedName>
</protein>
<comment type="caution">
    <text evidence="2">The sequence shown here is derived from an EMBL/GenBank/DDBJ whole genome shotgun (WGS) entry which is preliminary data.</text>
</comment>
<proteinExistence type="predicted"/>
<organism evidence="2 3">
    <name type="scientific">Trichocladium antarcticum</name>
    <dbReference type="NCBI Taxonomy" id="1450529"/>
    <lineage>
        <taxon>Eukaryota</taxon>
        <taxon>Fungi</taxon>
        <taxon>Dikarya</taxon>
        <taxon>Ascomycota</taxon>
        <taxon>Pezizomycotina</taxon>
        <taxon>Sordariomycetes</taxon>
        <taxon>Sordariomycetidae</taxon>
        <taxon>Sordariales</taxon>
        <taxon>Chaetomiaceae</taxon>
        <taxon>Trichocladium</taxon>
    </lineage>
</organism>
<reference evidence="2" key="1">
    <citation type="journal article" date="2023" name="Mol. Phylogenet. Evol.">
        <title>Genome-scale phylogeny and comparative genomics of the fungal order Sordariales.</title>
        <authorList>
            <person name="Hensen N."/>
            <person name="Bonometti L."/>
            <person name="Westerberg I."/>
            <person name="Brannstrom I.O."/>
            <person name="Guillou S."/>
            <person name="Cros-Aarteil S."/>
            <person name="Calhoun S."/>
            <person name="Haridas S."/>
            <person name="Kuo A."/>
            <person name="Mondo S."/>
            <person name="Pangilinan J."/>
            <person name="Riley R."/>
            <person name="LaButti K."/>
            <person name="Andreopoulos B."/>
            <person name="Lipzen A."/>
            <person name="Chen C."/>
            <person name="Yan M."/>
            <person name="Daum C."/>
            <person name="Ng V."/>
            <person name="Clum A."/>
            <person name="Steindorff A."/>
            <person name="Ohm R.A."/>
            <person name="Martin F."/>
            <person name="Silar P."/>
            <person name="Natvig D.O."/>
            <person name="Lalanne C."/>
            <person name="Gautier V."/>
            <person name="Ament-Velasquez S.L."/>
            <person name="Kruys A."/>
            <person name="Hutchinson M.I."/>
            <person name="Powell A.J."/>
            <person name="Barry K."/>
            <person name="Miller A.N."/>
            <person name="Grigoriev I.V."/>
            <person name="Debuchy R."/>
            <person name="Gladieux P."/>
            <person name="Hiltunen Thoren M."/>
            <person name="Johannesson H."/>
        </authorList>
    </citation>
    <scope>NUCLEOTIDE SEQUENCE</scope>
    <source>
        <strain evidence="2">CBS 123565</strain>
    </source>
</reference>
<keyword evidence="3" id="KW-1185">Reference proteome</keyword>
<dbReference type="AlphaFoldDB" id="A0AAN6UCH8"/>
<dbReference type="EMBL" id="MU853436">
    <property type="protein sequence ID" value="KAK4130455.1"/>
    <property type="molecule type" value="Genomic_DNA"/>
</dbReference>
<accession>A0AAN6UCH8</accession>